<accession>A0A3D9FGB3</accession>
<evidence type="ECO:0000256" key="2">
    <source>
        <dbReference type="SAM" id="Coils"/>
    </source>
</evidence>
<feature type="coiled-coil region" evidence="2">
    <location>
        <begin position="142"/>
        <end position="205"/>
    </location>
</feature>
<keyword evidence="3" id="KW-0732">Signal</keyword>
<dbReference type="EMBL" id="QRDP01000004">
    <property type="protein sequence ID" value="RED16688.1"/>
    <property type="molecule type" value="Genomic_DNA"/>
</dbReference>
<dbReference type="RefSeq" id="WP_116236065.1">
    <property type="nucleotide sequence ID" value="NZ_QRDP01000004.1"/>
</dbReference>
<name>A0A3D9FGB3_9SPHN</name>
<dbReference type="Pfam" id="PF02321">
    <property type="entry name" value="OEP"/>
    <property type="match status" value="2"/>
</dbReference>
<dbReference type="SUPFAM" id="SSF56954">
    <property type="entry name" value="Outer membrane efflux proteins (OEP)"/>
    <property type="match status" value="1"/>
</dbReference>
<dbReference type="GO" id="GO:0015562">
    <property type="term" value="F:efflux transmembrane transporter activity"/>
    <property type="evidence" value="ECO:0007669"/>
    <property type="project" value="InterPro"/>
</dbReference>
<sequence length="408" mass="43584">MSVIRACQRPLLGALLAIVVAPAASAQDESLTLSQALELAGASPSVDVAEAQVDIARGNQEQAGLRPNPEISLEIENVVGTGPFRDFRSTETTLAIGQRLELGGKRSTRVEAARAETSVAAIRAEIARADLILSVRQRFVDAVAARQRLRLAEQALERSRELARIASVLVDVGRDPPLRGLRAEANLGEAEAELAERRAEDENARRSLAALWGDPMPPAQVDETSISLDRRSVPVEPLSLLAIRLADAEVFAAQAIIDRERSLRTPDLTLSAGIRRNEEADARGFVAGASFTLPFGNRNQGAIAAAQAAARVSEAQRSLLVVESVRGIASARATLAAADERVETLENRTVPQAEEALRLADIGYRAGRFSLIELLDATEARDAALNALIDAREARDTATAVLARVTAQ</sequence>
<keyword evidence="2" id="KW-0175">Coiled coil</keyword>
<dbReference type="Gene3D" id="1.20.1600.10">
    <property type="entry name" value="Outer membrane efflux proteins (OEP)"/>
    <property type="match status" value="1"/>
</dbReference>
<dbReference type="PANTHER" id="PTHR30203">
    <property type="entry name" value="OUTER MEMBRANE CATION EFFLUX PROTEIN"/>
    <property type="match status" value="1"/>
</dbReference>
<evidence type="ECO:0000313" key="4">
    <source>
        <dbReference type="EMBL" id="RED16688.1"/>
    </source>
</evidence>
<dbReference type="InterPro" id="IPR003423">
    <property type="entry name" value="OMP_efflux"/>
</dbReference>
<feature type="signal peptide" evidence="3">
    <location>
        <begin position="1"/>
        <end position="26"/>
    </location>
</feature>
<protein>
    <submittedName>
        <fullName evidence="4">Cobalt-zinc-cadmium efflux system outer membrane protein</fullName>
    </submittedName>
</protein>
<dbReference type="OrthoDB" id="9791261at2"/>
<organism evidence="4 5">
    <name type="scientific">Parasphingopyxis lamellibrachiae</name>
    <dbReference type="NCBI Taxonomy" id="680125"/>
    <lineage>
        <taxon>Bacteria</taxon>
        <taxon>Pseudomonadati</taxon>
        <taxon>Pseudomonadota</taxon>
        <taxon>Alphaproteobacteria</taxon>
        <taxon>Sphingomonadales</taxon>
        <taxon>Sphingomonadaceae</taxon>
        <taxon>Parasphingopyxis</taxon>
    </lineage>
</organism>
<dbReference type="AlphaFoldDB" id="A0A3D9FGB3"/>
<evidence type="ECO:0000256" key="3">
    <source>
        <dbReference type="SAM" id="SignalP"/>
    </source>
</evidence>
<reference evidence="4 5" key="1">
    <citation type="submission" date="2018-07" db="EMBL/GenBank/DDBJ databases">
        <title>Genomic Encyclopedia of Type Strains, Phase IV (KMG-IV): sequencing the most valuable type-strain genomes for metagenomic binning, comparative biology and taxonomic classification.</title>
        <authorList>
            <person name="Goeker M."/>
        </authorList>
    </citation>
    <scope>NUCLEOTIDE SEQUENCE [LARGE SCALE GENOMIC DNA]</scope>
    <source>
        <strain evidence="4 5">DSM 26725</strain>
    </source>
</reference>
<evidence type="ECO:0000256" key="1">
    <source>
        <dbReference type="ARBA" id="ARBA00007613"/>
    </source>
</evidence>
<comment type="similarity">
    <text evidence="1">Belongs to the outer membrane factor (OMF) (TC 1.B.17) family.</text>
</comment>
<comment type="caution">
    <text evidence="4">The sequence shown here is derived from an EMBL/GenBank/DDBJ whole genome shotgun (WGS) entry which is preliminary data.</text>
</comment>
<gene>
    <name evidence="4" type="ORF">DFR46_1715</name>
</gene>
<dbReference type="PANTHER" id="PTHR30203:SF24">
    <property type="entry name" value="BLR4935 PROTEIN"/>
    <property type="match status" value="1"/>
</dbReference>
<keyword evidence="5" id="KW-1185">Reference proteome</keyword>
<dbReference type="Proteomes" id="UP000256310">
    <property type="component" value="Unassembled WGS sequence"/>
</dbReference>
<dbReference type="InterPro" id="IPR010131">
    <property type="entry name" value="MdtP/NodT-like"/>
</dbReference>
<feature type="chain" id="PRO_5017612555" evidence="3">
    <location>
        <begin position="27"/>
        <end position="408"/>
    </location>
</feature>
<proteinExistence type="inferred from homology"/>
<evidence type="ECO:0000313" key="5">
    <source>
        <dbReference type="Proteomes" id="UP000256310"/>
    </source>
</evidence>